<accession>A0A1D1YCY5</accession>
<gene>
    <name evidence="1" type="ORF">g.82465</name>
</gene>
<name>A0A1D1YCY5_9ARAE</name>
<reference evidence="1" key="1">
    <citation type="submission" date="2015-07" db="EMBL/GenBank/DDBJ databases">
        <title>Transcriptome Assembly of Anthurium amnicola.</title>
        <authorList>
            <person name="Suzuki J."/>
        </authorList>
    </citation>
    <scope>NUCLEOTIDE SEQUENCE</scope>
</reference>
<protein>
    <submittedName>
        <fullName evidence="1">Uncharacterized protein</fullName>
    </submittedName>
</protein>
<feature type="non-terminal residue" evidence="1">
    <location>
        <position position="1"/>
    </location>
</feature>
<organism evidence="1">
    <name type="scientific">Anthurium amnicola</name>
    <dbReference type="NCBI Taxonomy" id="1678845"/>
    <lineage>
        <taxon>Eukaryota</taxon>
        <taxon>Viridiplantae</taxon>
        <taxon>Streptophyta</taxon>
        <taxon>Embryophyta</taxon>
        <taxon>Tracheophyta</taxon>
        <taxon>Spermatophyta</taxon>
        <taxon>Magnoliopsida</taxon>
        <taxon>Liliopsida</taxon>
        <taxon>Araceae</taxon>
        <taxon>Pothoideae</taxon>
        <taxon>Potheae</taxon>
        <taxon>Anthurium</taxon>
    </lineage>
</organism>
<proteinExistence type="predicted"/>
<sequence length="99" mass="11687">RDEALARKVWEATVVDRFKQWLYNSHKKVKSSSGIDDPLLWRDHCLEYLREDIWHSLCDKWGTERWQRISSVALLNRGRYLEASVHTGGSVSFSTHKEN</sequence>
<evidence type="ECO:0000313" key="1">
    <source>
        <dbReference type="EMBL" id="JAT52506.1"/>
    </source>
</evidence>
<feature type="non-terminal residue" evidence="1">
    <location>
        <position position="99"/>
    </location>
</feature>
<dbReference type="EMBL" id="GDJX01015430">
    <property type="protein sequence ID" value="JAT52506.1"/>
    <property type="molecule type" value="Transcribed_RNA"/>
</dbReference>
<dbReference type="AlphaFoldDB" id="A0A1D1YCY5"/>